<dbReference type="Proteomes" id="UP001152649">
    <property type="component" value="Unassembled WGS sequence"/>
</dbReference>
<evidence type="ECO:0000313" key="6">
    <source>
        <dbReference type="Proteomes" id="UP001152649"/>
    </source>
</evidence>
<evidence type="ECO:0000259" key="4">
    <source>
        <dbReference type="Pfam" id="PF26335"/>
    </source>
</evidence>
<evidence type="ECO:0008006" key="7">
    <source>
        <dbReference type="Google" id="ProtNLM"/>
    </source>
</evidence>
<dbReference type="Gene3D" id="3.40.710.10">
    <property type="entry name" value="DD-peptidase/beta-lactamase superfamily"/>
    <property type="match status" value="1"/>
</dbReference>
<comment type="similarity">
    <text evidence="1">Belongs to the beta-lactamase family.</text>
</comment>
<feature type="signal peptide" evidence="2">
    <location>
        <begin position="1"/>
        <end position="19"/>
    </location>
</feature>
<evidence type="ECO:0000259" key="3">
    <source>
        <dbReference type="Pfam" id="PF00144"/>
    </source>
</evidence>
<evidence type="ECO:0000256" key="1">
    <source>
        <dbReference type="ARBA" id="ARBA00038473"/>
    </source>
</evidence>
<evidence type="ECO:0000313" key="5">
    <source>
        <dbReference type="EMBL" id="CAG8371219.1"/>
    </source>
</evidence>
<dbReference type="InterPro" id="IPR058664">
    <property type="entry name" value="ARB_00930-like_C"/>
</dbReference>
<dbReference type="InterPro" id="IPR001466">
    <property type="entry name" value="Beta-lactam-related"/>
</dbReference>
<dbReference type="Pfam" id="PF00144">
    <property type="entry name" value="Beta-lactamase"/>
    <property type="match status" value="1"/>
</dbReference>
<proteinExistence type="inferred from homology"/>
<keyword evidence="6" id="KW-1185">Reference proteome</keyword>
<feature type="chain" id="PRO_5040741562" description="Beta-lactamase-related domain-containing protein" evidence="2">
    <location>
        <begin position="20"/>
        <end position="565"/>
    </location>
</feature>
<gene>
    <name evidence="5" type="ORF">PSALAMII_LOCUS4743</name>
</gene>
<dbReference type="InterPro" id="IPR012338">
    <property type="entry name" value="Beta-lactam/transpept-like"/>
</dbReference>
<dbReference type="Pfam" id="PF26335">
    <property type="entry name" value="ARB_00930_C"/>
    <property type="match status" value="1"/>
</dbReference>
<comment type="caution">
    <text evidence="5">The sequence shown here is derived from an EMBL/GenBank/DDBJ whole genome shotgun (WGS) entry which is preliminary data.</text>
</comment>
<sequence length="565" mass="60277">MLWEKTLIGSLLGLAATSAARIVATDEVPLIGPAFLTNFDPSNSTSIAHAKSKFPGLVDGLFSSGELNKTDLTFHIDIFSAATNRSIYNYSHVGEDAKKVLTTGSFDDQTISRVGSVSKLYTAYAIIAKAGIEVFSHPVTKYLPELASNSSSNSSSSPLKKIRWEEITVGALASHQAGSGGGADFLLKYANPEDPADYKTEDLFTFFRDEKAPVIAPWRNALYSDGGYTILGQVLARLAGKNTIAEAMQEILFDALDMDSTSTKAPKGADLNVADRSTIDKKSAWGLDAQIVASSGGVYTNAADLRTMGLSILNSEILTQATTSEWMKPRSGTGSLVELVGAPWEISRLEIPVTPGSNRTRISDLYTKAGGNGDYTAILGLSPDHGIGFSILIAGSTATPARWPLRRILGETFIPAAEIAVAENAKRNLAGTFVDKRTPSTNLTLTVDKGRPGLGLKSVWVNGTSYSAPHQRLYPAGLSSISTSLSSLYRTKGALSLAHRAAAPEPPMKPRAAVEGGQGGLFDNSFTWMNLDFAGPYDEFILDLVDGRLVSVQFPITGAVFKRVH</sequence>
<organism evidence="5 6">
    <name type="scientific">Penicillium salamii</name>
    <dbReference type="NCBI Taxonomy" id="1612424"/>
    <lineage>
        <taxon>Eukaryota</taxon>
        <taxon>Fungi</taxon>
        <taxon>Dikarya</taxon>
        <taxon>Ascomycota</taxon>
        <taxon>Pezizomycotina</taxon>
        <taxon>Eurotiomycetes</taxon>
        <taxon>Eurotiomycetidae</taxon>
        <taxon>Eurotiales</taxon>
        <taxon>Aspergillaceae</taxon>
        <taxon>Penicillium</taxon>
    </lineage>
</organism>
<dbReference type="SUPFAM" id="SSF56601">
    <property type="entry name" value="beta-lactamase/transpeptidase-like"/>
    <property type="match status" value="1"/>
</dbReference>
<dbReference type="InterPro" id="IPR051478">
    <property type="entry name" value="Beta-lactamase-like_AB/R"/>
</dbReference>
<dbReference type="AlphaFoldDB" id="A0A9W4J4V4"/>
<accession>A0A9W4J4V4</accession>
<protein>
    <recommendedName>
        <fullName evidence="7">Beta-lactamase-related domain-containing protein</fullName>
    </recommendedName>
</protein>
<feature type="domain" description="Beta-lactamase-related" evidence="3">
    <location>
        <begin position="93"/>
        <end position="397"/>
    </location>
</feature>
<dbReference type="OrthoDB" id="2019572at2759"/>
<name>A0A9W4J4V4_9EURO</name>
<dbReference type="EMBL" id="CAJVPG010000199">
    <property type="protein sequence ID" value="CAG8371219.1"/>
    <property type="molecule type" value="Genomic_DNA"/>
</dbReference>
<feature type="domain" description="Beta-lactamase-like ARB-00930-like C-terminal" evidence="4">
    <location>
        <begin position="422"/>
        <end position="564"/>
    </location>
</feature>
<dbReference type="PANTHER" id="PTHR22935:SF95">
    <property type="entry name" value="BETA-LACTAMASE-LIKE 1-RELATED"/>
    <property type="match status" value="1"/>
</dbReference>
<dbReference type="PANTHER" id="PTHR22935">
    <property type="entry name" value="PENICILLIN-BINDING PROTEIN"/>
    <property type="match status" value="1"/>
</dbReference>
<reference evidence="5" key="1">
    <citation type="submission" date="2021-07" db="EMBL/GenBank/DDBJ databases">
        <authorList>
            <person name="Branca A.L. A."/>
        </authorList>
    </citation>
    <scope>NUCLEOTIDE SEQUENCE</scope>
</reference>
<keyword evidence="2" id="KW-0732">Signal</keyword>
<evidence type="ECO:0000256" key="2">
    <source>
        <dbReference type="SAM" id="SignalP"/>
    </source>
</evidence>